<evidence type="ECO:0000313" key="1">
    <source>
        <dbReference type="EMBL" id="MEI4271155.1"/>
    </source>
</evidence>
<proteinExistence type="predicted"/>
<gene>
    <name evidence="1" type="ORF">TEK04_05430</name>
</gene>
<accession>A0ABU8DR51</accession>
<organism evidence="1 2">
    <name type="scientific">Klenkia sesuvii</name>
    <dbReference type="NCBI Taxonomy" id="3103137"/>
    <lineage>
        <taxon>Bacteria</taxon>
        <taxon>Bacillati</taxon>
        <taxon>Actinomycetota</taxon>
        <taxon>Actinomycetes</taxon>
        <taxon>Geodermatophilales</taxon>
        <taxon>Geodermatophilaceae</taxon>
        <taxon>Klenkia</taxon>
    </lineage>
</organism>
<keyword evidence="2" id="KW-1185">Reference proteome</keyword>
<name>A0ABU8DR51_9ACTN</name>
<comment type="caution">
    <text evidence="1">The sequence shown here is derived from an EMBL/GenBank/DDBJ whole genome shotgun (WGS) entry which is preliminary data.</text>
</comment>
<protein>
    <submittedName>
        <fullName evidence="1">Uncharacterized protein</fullName>
    </submittedName>
</protein>
<dbReference type="EMBL" id="JBAPLU010000004">
    <property type="protein sequence ID" value="MEI4271155.1"/>
    <property type="molecule type" value="Genomic_DNA"/>
</dbReference>
<reference evidence="1 2" key="1">
    <citation type="submission" date="2024-03" db="EMBL/GenBank/DDBJ databases">
        <title>Draft genome sequence of Klenkia sp. LSe6-5.</title>
        <authorList>
            <person name="Duangmal K."/>
            <person name="Chantavorakit T."/>
        </authorList>
    </citation>
    <scope>NUCLEOTIDE SEQUENCE [LARGE SCALE GENOMIC DNA]</scope>
    <source>
        <strain evidence="1 2">LSe6-5</strain>
    </source>
</reference>
<sequence length="136" mass="14420">MRQQENSSARTDLELEHESGATAQIRLERCVAGRLESAYPASVRDVEIRVVALSDGGLLTAVLEGVVRAVRSAEPACRRIIYGAPRGQVGAVAASEQAGFRYVVDVDLVDAELSLLVSEPEWVSVADEAADAVPGS</sequence>
<dbReference type="RefSeq" id="WP_336403298.1">
    <property type="nucleotide sequence ID" value="NZ_JBAPLU010000004.1"/>
</dbReference>
<evidence type="ECO:0000313" key="2">
    <source>
        <dbReference type="Proteomes" id="UP001361570"/>
    </source>
</evidence>
<dbReference type="Proteomes" id="UP001361570">
    <property type="component" value="Unassembled WGS sequence"/>
</dbReference>